<evidence type="ECO:0000313" key="1">
    <source>
        <dbReference type="EMBL" id="KAJ7746064.1"/>
    </source>
</evidence>
<reference evidence="2" key="1">
    <citation type="submission" date="2023-03" db="EMBL/GenBank/DDBJ databases">
        <title>Massive genome expansion in bonnet fungi (Mycena s.s.) driven by repeated elements and novel gene families across ecological guilds.</title>
        <authorList>
            <consortium name="Lawrence Berkeley National Laboratory"/>
            <person name="Harder C.B."/>
            <person name="Miyauchi S."/>
            <person name="Viragh M."/>
            <person name="Kuo A."/>
            <person name="Thoen E."/>
            <person name="Andreopoulos B."/>
            <person name="Lu D."/>
            <person name="Skrede I."/>
            <person name="Drula E."/>
            <person name="Henrissat B."/>
            <person name="Morin E."/>
            <person name="Kohler A."/>
            <person name="Barry K."/>
            <person name="LaButti K."/>
            <person name="Morin E."/>
            <person name="Salamov A."/>
            <person name="Lipzen A."/>
            <person name="Mereny Z."/>
            <person name="Hegedus B."/>
            <person name="Baldrian P."/>
            <person name="Stursova M."/>
            <person name="Weitz H."/>
            <person name="Taylor A."/>
            <person name="Grigoriev I.V."/>
            <person name="Nagy L.G."/>
            <person name="Martin F."/>
            <person name="Kauserud H."/>
        </authorList>
    </citation>
    <scope>NUCLEOTIDE SEQUENCE</scope>
    <source>
        <strain evidence="2">CBHHK182m</strain>
    </source>
</reference>
<protein>
    <submittedName>
        <fullName evidence="2">Uncharacterized protein</fullName>
    </submittedName>
</protein>
<name>A0AAD7J7S6_9AGAR</name>
<sequence length="322" mass="36580">MATNEYCKGYIYCNIRINSCRYTYTRMICTIAFSAVTPCDSSSSLRHPPFSTHTIQSIGPEVGYGTSVLEHPCPPGCRSVRALPELESRSSLLDPSSAAYGSDELVEWNKVNLQPCKRCNACSVPRKCIIDNSHPACRTCRNARASCDRKPLFLFDNTKTEFYDNVQDFSAVYDKGPPMWLQVVMATEGRKKRRSMAKPNQNVAFTFFDGHPLPVCERCIKMQHHTRPNPVRQLYRPESVYTPEGIEGAPEFEEINVQLAAIDVAVRSVRTRLDELYDRTNGDELKSQIVREMLSKLRYLRESMDDPDLALPIQFNSEEIVS</sequence>
<dbReference type="Proteomes" id="UP001215598">
    <property type="component" value="Unassembled WGS sequence"/>
</dbReference>
<gene>
    <name evidence="2" type="ORF">B0H16DRAFT_1689201</name>
    <name evidence="1" type="ORF">B0H16DRAFT_1692860</name>
</gene>
<accession>A0AAD7J7S6</accession>
<dbReference type="EMBL" id="JARKIB010000081">
    <property type="protein sequence ID" value="KAJ7746064.1"/>
    <property type="molecule type" value="Genomic_DNA"/>
</dbReference>
<proteinExistence type="predicted"/>
<evidence type="ECO:0000313" key="3">
    <source>
        <dbReference type="Proteomes" id="UP001215598"/>
    </source>
</evidence>
<dbReference type="EMBL" id="JARKIB010000041">
    <property type="protein sequence ID" value="KAJ7758611.1"/>
    <property type="molecule type" value="Genomic_DNA"/>
</dbReference>
<comment type="caution">
    <text evidence="2">The sequence shown here is derived from an EMBL/GenBank/DDBJ whole genome shotgun (WGS) entry which is preliminary data.</text>
</comment>
<keyword evidence="3" id="KW-1185">Reference proteome</keyword>
<evidence type="ECO:0000313" key="2">
    <source>
        <dbReference type="EMBL" id="KAJ7758611.1"/>
    </source>
</evidence>
<dbReference type="AlphaFoldDB" id="A0AAD7J7S6"/>
<organism evidence="2 3">
    <name type="scientific">Mycena metata</name>
    <dbReference type="NCBI Taxonomy" id="1033252"/>
    <lineage>
        <taxon>Eukaryota</taxon>
        <taxon>Fungi</taxon>
        <taxon>Dikarya</taxon>
        <taxon>Basidiomycota</taxon>
        <taxon>Agaricomycotina</taxon>
        <taxon>Agaricomycetes</taxon>
        <taxon>Agaricomycetidae</taxon>
        <taxon>Agaricales</taxon>
        <taxon>Marasmiineae</taxon>
        <taxon>Mycenaceae</taxon>
        <taxon>Mycena</taxon>
    </lineage>
</organism>